<feature type="binding site" description="in other chain" evidence="8">
    <location>
        <begin position="24"/>
        <end position="26"/>
    </location>
    <ligand>
        <name>FMN</name>
        <dbReference type="ChEBI" id="CHEBI:58210"/>
        <note>ligand shared between dimeric partners</note>
    </ligand>
</feature>
<proteinExistence type="inferred from homology"/>
<evidence type="ECO:0000259" key="9">
    <source>
        <dbReference type="Pfam" id="PF00881"/>
    </source>
</evidence>
<dbReference type="Gene3D" id="3.40.109.10">
    <property type="entry name" value="NADH Oxidase"/>
    <property type="match status" value="1"/>
</dbReference>
<reference evidence="10 11" key="1">
    <citation type="submission" date="2020-08" db="EMBL/GenBank/DDBJ databases">
        <title>Genomic Encyclopedia of Type Strains, Phase IV (KMG-IV): sequencing the most valuable type-strain genomes for metagenomic binning, comparative biology and taxonomic classification.</title>
        <authorList>
            <person name="Goeker M."/>
        </authorList>
    </citation>
    <scope>NUCLEOTIDE SEQUENCE [LARGE SCALE GENOMIC DNA]</scope>
    <source>
        <strain evidence="10 11">DSM 24448</strain>
    </source>
</reference>
<evidence type="ECO:0000256" key="5">
    <source>
        <dbReference type="ARBA" id="ARBA00023002"/>
    </source>
</evidence>
<name>A0A7W9E5G2_9CAUL</name>
<accession>A0A7W9E5G2</accession>
<sequence>MTELAAPLALPRRDPALIEYLQQRRSAPAQALAAPGPSAADLDAILSIGLRTPDHGKLFPWRLVVLTPDTRAALSHALSPLADDQPDPDKARAVLAKLTAPPVTIMVVSTPVRDHKVPVWEQELSAGALAMNLSHAAFAHGFSASWITDWYAYDPRALSLFGIGEDERIAGFIHIGTLETPPLERPRPDPDRHVAVR</sequence>
<dbReference type="InterPro" id="IPR000415">
    <property type="entry name" value="Nitroreductase-like"/>
</dbReference>
<dbReference type="InterPro" id="IPR052530">
    <property type="entry name" value="NAD(P)H_nitroreductase"/>
</dbReference>
<protein>
    <recommendedName>
        <fullName evidence="7">Putative NAD(P)H nitroreductase</fullName>
        <ecNumber evidence="7">1.-.-.-</ecNumber>
    </recommendedName>
</protein>
<dbReference type="PANTHER" id="PTHR43821">
    <property type="entry name" value="NAD(P)H NITROREDUCTASE YDJA-RELATED"/>
    <property type="match status" value="1"/>
</dbReference>
<gene>
    <name evidence="10" type="ORF">FHS65_000035</name>
</gene>
<evidence type="ECO:0000313" key="11">
    <source>
        <dbReference type="Proteomes" id="UP000548978"/>
    </source>
</evidence>
<dbReference type="RefSeq" id="WP_123286337.1">
    <property type="nucleotide sequence ID" value="NZ_JACIJB010000001.1"/>
</dbReference>
<keyword evidence="5 7" id="KW-0560">Oxidoreductase</keyword>
<dbReference type="PIRSF" id="PIRSF000232">
    <property type="entry name" value="YdjA"/>
    <property type="match status" value="1"/>
</dbReference>
<keyword evidence="6 7" id="KW-0520">NAD</keyword>
<dbReference type="Proteomes" id="UP000548978">
    <property type="component" value="Unassembled WGS sequence"/>
</dbReference>
<dbReference type="OrthoDB" id="9804207at2"/>
<comment type="caution">
    <text evidence="10">The sequence shown here is derived from an EMBL/GenBank/DDBJ whole genome shotgun (WGS) entry which is preliminary data.</text>
</comment>
<evidence type="ECO:0000313" key="10">
    <source>
        <dbReference type="EMBL" id="MBB5659317.1"/>
    </source>
</evidence>
<keyword evidence="11" id="KW-1185">Reference proteome</keyword>
<feature type="binding site" evidence="8">
    <location>
        <position position="51"/>
    </location>
    <ligand>
        <name>FMN</name>
        <dbReference type="ChEBI" id="CHEBI:58210"/>
        <note>ligand shared between dimeric partners</note>
    </ligand>
</feature>
<organism evidence="10 11">
    <name type="scientific">Brevundimonas halotolerans</name>
    <dbReference type="NCBI Taxonomy" id="69670"/>
    <lineage>
        <taxon>Bacteria</taxon>
        <taxon>Pseudomonadati</taxon>
        <taxon>Pseudomonadota</taxon>
        <taxon>Alphaproteobacteria</taxon>
        <taxon>Caulobacterales</taxon>
        <taxon>Caulobacteraceae</taxon>
        <taxon>Brevundimonas</taxon>
    </lineage>
</organism>
<keyword evidence="3 7" id="KW-0288">FMN</keyword>
<evidence type="ECO:0000256" key="8">
    <source>
        <dbReference type="PIRSR" id="PIRSR000232-1"/>
    </source>
</evidence>
<evidence type="ECO:0000256" key="2">
    <source>
        <dbReference type="ARBA" id="ARBA00022630"/>
    </source>
</evidence>
<keyword evidence="4 7" id="KW-0521">NADP</keyword>
<dbReference type="GO" id="GO:0016491">
    <property type="term" value="F:oxidoreductase activity"/>
    <property type="evidence" value="ECO:0007669"/>
    <property type="project" value="UniProtKB-UniRule"/>
</dbReference>
<dbReference type="Pfam" id="PF00881">
    <property type="entry name" value="Nitroreductase"/>
    <property type="match status" value="1"/>
</dbReference>
<keyword evidence="2 7" id="KW-0285">Flavoprotein</keyword>
<feature type="domain" description="Nitroreductase" evidence="9">
    <location>
        <begin position="22"/>
        <end position="176"/>
    </location>
</feature>
<dbReference type="AlphaFoldDB" id="A0A7W9E5G2"/>
<dbReference type="CDD" id="cd02135">
    <property type="entry name" value="YdjA-like"/>
    <property type="match status" value="1"/>
</dbReference>
<dbReference type="SUPFAM" id="SSF55469">
    <property type="entry name" value="FMN-dependent nitroreductase-like"/>
    <property type="match status" value="1"/>
</dbReference>
<evidence type="ECO:0000256" key="6">
    <source>
        <dbReference type="ARBA" id="ARBA00023027"/>
    </source>
</evidence>
<dbReference type="InterPro" id="IPR029479">
    <property type="entry name" value="Nitroreductase"/>
</dbReference>
<dbReference type="InterPro" id="IPR026021">
    <property type="entry name" value="YdjA-like"/>
</dbReference>
<comment type="similarity">
    <text evidence="1 7">Belongs to the nitroreductase family.</text>
</comment>
<evidence type="ECO:0000256" key="4">
    <source>
        <dbReference type="ARBA" id="ARBA00022857"/>
    </source>
</evidence>
<dbReference type="EC" id="1.-.-.-" evidence="7"/>
<evidence type="ECO:0000256" key="1">
    <source>
        <dbReference type="ARBA" id="ARBA00007118"/>
    </source>
</evidence>
<evidence type="ECO:0000256" key="7">
    <source>
        <dbReference type="PIRNR" id="PIRNR000232"/>
    </source>
</evidence>
<dbReference type="EMBL" id="JACIJB010000001">
    <property type="protein sequence ID" value="MBB5659317.1"/>
    <property type="molecule type" value="Genomic_DNA"/>
</dbReference>
<feature type="binding site" description="in other chain" evidence="8">
    <location>
        <begin position="146"/>
        <end position="148"/>
    </location>
    <ligand>
        <name>FMN</name>
        <dbReference type="ChEBI" id="CHEBI:58210"/>
        <note>ligand shared between dimeric partners</note>
    </ligand>
</feature>
<feature type="binding site" evidence="8">
    <location>
        <position position="55"/>
    </location>
    <ligand>
        <name>FMN</name>
        <dbReference type="ChEBI" id="CHEBI:58210"/>
        <note>ligand shared between dimeric partners</note>
    </ligand>
</feature>
<dbReference type="PANTHER" id="PTHR43821:SF1">
    <property type="entry name" value="NAD(P)H NITROREDUCTASE YDJA-RELATED"/>
    <property type="match status" value="1"/>
</dbReference>
<evidence type="ECO:0000256" key="3">
    <source>
        <dbReference type="ARBA" id="ARBA00022643"/>
    </source>
</evidence>
<comment type="cofactor">
    <cofactor evidence="8">
        <name>FMN</name>
        <dbReference type="ChEBI" id="CHEBI:58210"/>
    </cofactor>
    <text evidence="8">Binds 1 FMN per subunit.</text>
</comment>